<feature type="transmembrane region" description="Helical" evidence="2">
    <location>
        <begin position="74"/>
        <end position="95"/>
    </location>
</feature>
<evidence type="ECO:0000256" key="1">
    <source>
        <dbReference type="SAM" id="MobiDB-lite"/>
    </source>
</evidence>
<keyword evidence="2" id="KW-1133">Transmembrane helix</keyword>
<keyword evidence="4" id="KW-1185">Reference proteome</keyword>
<comment type="caution">
    <text evidence="3">The sequence shown here is derived from an EMBL/GenBank/DDBJ whole genome shotgun (WGS) entry which is preliminary data.</text>
</comment>
<feature type="transmembrane region" description="Helical" evidence="2">
    <location>
        <begin position="40"/>
        <end position="62"/>
    </location>
</feature>
<evidence type="ECO:0000313" key="3">
    <source>
        <dbReference type="EMBL" id="MDR7085318.1"/>
    </source>
</evidence>
<dbReference type="RefSeq" id="WP_309965399.1">
    <property type="nucleotide sequence ID" value="NZ_JAVDWH010000001.1"/>
</dbReference>
<name>A0ABU1UJJ1_9ACTN</name>
<evidence type="ECO:0000313" key="4">
    <source>
        <dbReference type="Proteomes" id="UP001257739"/>
    </source>
</evidence>
<dbReference type="Proteomes" id="UP001257739">
    <property type="component" value="Unassembled WGS sequence"/>
</dbReference>
<dbReference type="EMBL" id="JAVDWH010000001">
    <property type="protein sequence ID" value="MDR7085318.1"/>
    <property type="molecule type" value="Genomic_DNA"/>
</dbReference>
<evidence type="ECO:0000256" key="2">
    <source>
        <dbReference type="SAM" id="Phobius"/>
    </source>
</evidence>
<proteinExistence type="predicted"/>
<gene>
    <name evidence="3" type="ORF">J2X11_000157</name>
</gene>
<keyword evidence="2" id="KW-0472">Membrane</keyword>
<sequence>MTTQQIAAQPAKGAPHVMPRAGSRDGTAPLRDNPVQMLHLVLFIAGAILLPAGLIVIGLGWYGAAHTPYAYDQIAYLVSAVFGLGMTFVGGFLYFGSWLARIAGDQKESQRQLSDSVLRLANSVARNTAMAAGASLESDGSGAKRGQVRAVVRPKDPGAVLVMAGRGTTVHRADCSLISGREDLRPAGPDANELTQCRLCRKQATT</sequence>
<feature type="region of interest" description="Disordered" evidence="1">
    <location>
        <begin position="1"/>
        <end position="26"/>
    </location>
</feature>
<organism evidence="3 4">
    <name type="scientific">Aeromicrobium panaciterrae</name>
    <dbReference type="NCBI Taxonomy" id="363861"/>
    <lineage>
        <taxon>Bacteria</taxon>
        <taxon>Bacillati</taxon>
        <taxon>Actinomycetota</taxon>
        <taxon>Actinomycetes</taxon>
        <taxon>Propionibacteriales</taxon>
        <taxon>Nocardioidaceae</taxon>
        <taxon>Aeromicrobium</taxon>
    </lineage>
</organism>
<accession>A0ABU1UJJ1</accession>
<reference evidence="3 4" key="1">
    <citation type="submission" date="2023-07" db="EMBL/GenBank/DDBJ databases">
        <title>Sorghum-associated microbial communities from plants grown in Nebraska, USA.</title>
        <authorList>
            <person name="Schachtman D."/>
        </authorList>
    </citation>
    <scope>NUCLEOTIDE SEQUENCE [LARGE SCALE GENOMIC DNA]</scope>
    <source>
        <strain evidence="3 4">BE248</strain>
    </source>
</reference>
<protein>
    <submittedName>
        <fullName evidence="3">Uncharacterized protein</fullName>
    </submittedName>
</protein>
<keyword evidence="2" id="KW-0812">Transmembrane</keyword>